<gene>
    <name evidence="2" type="ORF">C7H19_07205</name>
</gene>
<dbReference type="PANTHER" id="PTHR45085">
    <property type="entry name" value="F21J9.14"/>
    <property type="match status" value="1"/>
</dbReference>
<dbReference type="InterPro" id="IPR013216">
    <property type="entry name" value="Methyltransf_11"/>
</dbReference>
<reference evidence="2 3" key="2">
    <citation type="submission" date="2018-03" db="EMBL/GenBank/DDBJ databases">
        <authorList>
            <person name="Keele B.F."/>
        </authorList>
    </citation>
    <scope>NUCLEOTIDE SEQUENCE [LARGE SCALE GENOMIC DNA]</scope>
    <source>
        <strain evidence="2 3">CCALA 016</strain>
    </source>
</reference>
<dbReference type="GO" id="GO:0008757">
    <property type="term" value="F:S-adenosylmethionine-dependent methyltransferase activity"/>
    <property type="evidence" value="ECO:0007669"/>
    <property type="project" value="InterPro"/>
</dbReference>
<dbReference type="OrthoDB" id="9772751at2"/>
<dbReference type="CDD" id="cd02440">
    <property type="entry name" value="AdoMet_MTases"/>
    <property type="match status" value="1"/>
</dbReference>
<evidence type="ECO:0000313" key="2">
    <source>
        <dbReference type="EMBL" id="PSF38248.1"/>
    </source>
</evidence>
<dbReference type="SUPFAM" id="SSF53335">
    <property type="entry name" value="S-adenosyl-L-methionine-dependent methyltransferases"/>
    <property type="match status" value="1"/>
</dbReference>
<dbReference type="PANTHER" id="PTHR45085:SF2">
    <property type="entry name" value="F21J9.14"/>
    <property type="match status" value="1"/>
</dbReference>
<dbReference type="Pfam" id="PF08241">
    <property type="entry name" value="Methyltransf_11"/>
    <property type="match status" value="1"/>
</dbReference>
<keyword evidence="3" id="KW-1185">Reference proteome</keyword>
<protein>
    <recommendedName>
        <fullName evidence="1">Methyltransferase type 11 domain-containing protein</fullName>
    </recommendedName>
</protein>
<feature type="domain" description="Methyltransferase type 11" evidence="1">
    <location>
        <begin position="124"/>
        <end position="199"/>
    </location>
</feature>
<reference evidence="2 3" key="1">
    <citation type="submission" date="2018-03" db="EMBL/GenBank/DDBJ databases">
        <title>The ancient ancestry and fast evolution of plastids.</title>
        <authorList>
            <person name="Moore K.R."/>
            <person name="Magnabosco C."/>
            <person name="Momper L."/>
            <person name="Gold D.A."/>
            <person name="Bosak T."/>
            <person name="Fournier G.P."/>
        </authorList>
    </citation>
    <scope>NUCLEOTIDE SEQUENCE [LARGE SCALE GENOMIC DNA]</scope>
    <source>
        <strain evidence="2 3">CCALA 016</strain>
    </source>
</reference>
<dbReference type="Proteomes" id="UP000239001">
    <property type="component" value="Unassembled WGS sequence"/>
</dbReference>
<organism evidence="2 3">
    <name type="scientific">Aphanothece hegewaldii CCALA 016</name>
    <dbReference type="NCBI Taxonomy" id="2107694"/>
    <lineage>
        <taxon>Bacteria</taxon>
        <taxon>Bacillati</taxon>
        <taxon>Cyanobacteriota</taxon>
        <taxon>Cyanophyceae</taxon>
        <taxon>Oscillatoriophycideae</taxon>
        <taxon>Chroococcales</taxon>
        <taxon>Aphanothecaceae</taxon>
        <taxon>Aphanothece</taxon>
    </lineage>
</organism>
<dbReference type="AlphaFoldDB" id="A0A2T1M0P9"/>
<dbReference type="InterPro" id="IPR029063">
    <property type="entry name" value="SAM-dependent_MTases_sf"/>
</dbReference>
<dbReference type="RefSeq" id="WP_106456213.1">
    <property type="nucleotide sequence ID" value="NZ_PXOH01000005.1"/>
</dbReference>
<comment type="caution">
    <text evidence="2">The sequence shown here is derived from an EMBL/GenBank/DDBJ whole genome shotgun (WGS) entry which is preliminary data.</text>
</comment>
<name>A0A2T1M0P9_9CHRO</name>
<proteinExistence type="predicted"/>
<sequence length="259" mass="30719">MQQYLKSVPSEIFKTIKNPSRLGKVFNKSEFHAWRRSFLPENQKEWKDSSWTQWEEEENSFKIRQYENYEHYVRHQKSKLERFMVTNNAWIKNYDKVYYEVLKERLKPHIQKRMSVLCLAARLGTEVRSFIDLGCFAVGIDLNPGQENKYVVVGDFHHLQYADESIDLVFTNSFDHALMPNKIISEVKRVLQPNGRFIIEIALGLQQGTDPGDYESFFWNQIEDIVELVEQHDFKVAYTETIKKPFNGGKFMIFQKVSE</sequence>
<evidence type="ECO:0000259" key="1">
    <source>
        <dbReference type="Pfam" id="PF08241"/>
    </source>
</evidence>
<evidence type="ECO:0000313" key="3">
    <source>
        <dbReference type="Proteomes" id="UP000239001"/>
    </source>
</evidence>
<accession>A0A2T1M0P9</accession>
<dbReference type="EMBL" id="PXOH01000005">
    <property type="protein sequence ID" value="PSF38248.1"/>
    <property type="molecule type" value="Genomic_DNA"/>
</dbReference>
<dbReference type="Gene3D" id="3.40.50.150">
    <property type="entry name" value="Vaccinia Virus protein VP39"/>
    <property type="match status" value="1"/>
</dbReference>